<proteinExistence type="predicted"/>
<dbReference type="InterPro" id="IPR036890">
    <property type="entry name" value="HATPase_C_sf"/>
</dbReference>
<gene>
    <name evidence="2" type="ORF">LEA_11877</name>
</gene>
<dbReference type="GO" id="GO:0016020">
    <property type="term" value="C:membrane"/>
    <property type="evidence" value="ECO:0007669"/>
    <property type="project" value="InterPro"/>
</dbReference>
<evidence type="ECO:0000259" key="1">
    <source>
        <dbReference type="SMART" id="SM00387"/>
    </source>
</evidence>
<comment type="caution">
    <text evidence="2">The sequence shown here is derived from an EMBL/GenBank/DDBJ whole genome shotgun (WGS) entry which is preliminary data.</text>
</comment>
<dbReference type="Pfam" id="PF06580">
    <property type="entry name" value="His_kinase"/>
    <property type="match status" value="1"/>
</dbReference>
<dbReference type="InterPro" id="IPR003594">
    <property type="entry name" value="HATPase_dom"/>
</dbReference>
<keyword evidence="2" id="KW-0808">Transferase</keyword>
<reference evidence="2" key="1">
    <citation type="journal article" date="2013" name="Environ. Microbiol.">
        <title>Microbiota from the distal guts of lean and obese adolescents exhibit partial functional redundancy besides clear differences in community structure.</title>
        <authorList>
            <person name="Ferrer M."/>
            <person name="Ruiz A."/>
            <person name="Lanza F."/>
            <person name="Haange S.B."/>
            <person name="Oberbach A."/>
            <person name="Till H."/>
            <person name="Bargiela R."/>
            <person name="Campoy C."/>
            <person name="Segura M.T."/>
            <person name="Richter M."/>
            <person name="von Bergen M."/>
            <person name="Seifert J."/>
            <person name="Suarez A."/>
        </authorList>
    </citation>
    <scope>NUCLEOTIDE SEQUENCE</scope>
</reference>
<dbReference type="Pfam" id="PF02518">
    <property type="entry name" value="HATPase_c"/>
    <property type="match status" value="1"/>
</dbReference>
<dbReference type="EMBL" id="AJWY01008021">
    <property type="protein sequence ID" value="EKC62367.1"/>
    <property type="molecule type" value="Genomic_DNA"/>
</dbReference>
<organism evidence="2">
    <name type="scientific">human gut metagenome</name>
    <dbReference type="NCBI Taxonomy" id="408170"/>
    <lineage>
        <taxon>unclassified sequences</taxon>
        <taxon>metagenomes</taxon>
        <taxon>organismal metagenomes</taxon>
    </lineage>
</organism>
<dbReference type="Gene3D" id="3.30.565.10">
    <property type="entry name" value="Histidine kinase-like ATPase, C-terminal domain"/>
    <property type="match status" value="1"/>
</dbReference>
<accession>K1SNY4</accession>
<evidence type="ECO:0000313" key="2">
    <source>
        <dbReference type="EMBL" id="EKC62367.1"/>
    </source>
</evidence>
<dbReference type="InterPro" id="IPR010559">
    <property type="entry name" value="Sig_transdc_His_kin_internal"/>
</dbReference>
<sequence length="210" mass="24346">QIRLRKAEFELLQSQINPHFLYNTLDAIVWLAEAGEQKKVVSMVGSLSDFFRISLNQGQDILDVKEELQHVRSYLEIQQMRYQDILQYEICVPEELNHCQIPKITLQPLVENALYHGIKNKRGKGMIRIEGELDGEDCILLITDNGKGMTPERLEQVRKGIRNRKVRETDIYGLYNVNERIRLNFGENYGITITSTYGEGTCVTVRLPQY</sequence>
<dbReference type="GO" id="GO:0000155">
    <property type="term" value="F:phosphorelay sensor kinase activity"/>
    <property type="evidence" value="ECO:0007669"/>
    <property type="project" value="InterPro"/>
</dbReference>
<dbReference type="InterPro" id="IPR050640">
    <property type="entry name" value="Bact_2-comp_sensor_kinase"/>
</dbReference>
<dbReference type="AlphaFoldDB" id="K1SNY4"/>
<dbReference type="SUPFAM" id="SSF55874">
    <property type="entry name" value="ATPase domain of HSP90 chaperone/DNA topoisomerase II/histidine kinase"/>
    <property type="match status" value="1"/>
</dbReference>
<feature type="domain" description="Histidine kinase/HSP90-like ATPase" evidence="1">
    <location>
        <begin position="101"/>
        <end position="210"/>
    </location>
</feature>
<name>K1SNY4_9ZZZZ</name>
<feature type="non-terminal residue" evidence="2">
    <location>
        <position position="1"/>
    </location>
</feature>
<protein>
    <submittedName>
        <fullName evidence="2">Integral membrane sensor signal transduction histidine kinase</fullName>
    </submittedName>
</protein>
<keyword evidence="2" id="KW-0418">Kinase</keyword>
<dbReference type="PANTHER" id="PTHR34220">
    <property type="entry name" value="SENSOR HISTIDINE KINASE YPDA"/>
    <property type="match status" value="1"/>
</dbReference>
<dbReference type="PANTHER" id="PTHR34220:SF7">
    <property type="entry name" value="SENSOR HISTIDINE KINASE YPDA"/>
    <property type="match status" value="1"/>
</dbReference>
<dbReference type="SMART" id="SM00387">
    <property type="entry name" value="HATPase_c"/>
    <property type="match status" value="1"/>
</dbReference>